<proteinExistence type="predicted"/>
<name>A0A6C2UMJ0_9BACT</name>
<reference evidence="1 2" key="1">
    <citation type="submission" date="2019-04" db="EMBL/GenBank/DDBJ databases">
        <authorList>
            <person name="Van Vliet M D."/>
        </authorList>
    </citation>
    <scope>NUCLEOTIDE SEQUENCE [LARGE SCALE GENOMIC DNA]</scope>
    <source>
        <strain evidence="1 2">F21</strain>
    </source>
</reference>
<dbReference type="Proteomes" id="UP000346198">
    <property type="component" value="Unassembled WGS sequence"/>
</dbReference>
<dbReference type="AlphaFoldDB" id="A0A6C2UMJ0"/>
<gene>
    <name evidence="1" type="ORF">SCARR_03214</name>
</gene>
<organism evidence="1 2">
    <name type="scientific">Pontiella sulfatireligans</name>
    <dbReference type="NCBI Taxonomy" id="2750658"/>
    <lineage>
        <taxon>Bacteria</taxon>
        <taxon>Pseudomonadati</taxon>
        <taxon>Kiritimatiellota</taxon>
        <taxon>Kiritimatiellia</taxon>
        <taxon>Kiritimatiellales</taxon>
        <taxon>Pontiellaceae</taxon>
        <taxon>Pontiella</taxon>
    </lineage>
</organism>
<dbReference type="Gene3D" id="2.10.110.10">
    <property type="entry name" value="Cysteine Rich Protein"/>
    <property type="match status" value="1"/>
</dbReference>
<keyword evidence="2" id="KW-1185">Reference proteome</keyword>
<evidence type="ECO:0000313" key="1">
    <source>
        <dbReference type="EMBL" id="VGO21143.1"/>
    </source>
</evidence>
<evidence type="ECO:0000313" key="2">
    <source>
        <dbReference type="Proteomes" id="UP000346198"/>
    </source>
</evidence>
<dbReference type="RefSeq" id="WP_136062628.1">
    <property type="nucleotide sequence ID" value="NZ_CAAHFH010000002.1"/>
</dbReference>
<protein>
    <recommendedName>
        <fullName evidence="3">LIM zinc-binding domain-containing protein</fullName>
    </recommendedName>
</protein>
<evidence type="ECO:0008006" key="3">
    <source>
        <dbReference type="Google" id="ProtNLM"/>
    </source>
</evidence>
<sequence>MTFNRPLSRRVFAAGISCAGLALGKEPTRCEVCGGRFRKQYWTYEGRKCCSQACVDRLRPKCSVCGAVIRGQYVGAKENIYCSEACFKTTLPKCELCRGPIEQGFTLGRHQYCKSCVDKCPTCFSCGLPAAYPTRLKDGREICANCMRWSVTQQEAAERHYETARRQLEAWTSLPLESVPRLALVDRAEMRRLSGSLRKTDEPVSIRGLYSRQVTVTKHKLFGLWKESSTDEKETIYIVDHLQDEVFRTAAMHELMHDLIHEHFPRLEDAPLWVHEGICQQAAAEYCSRRGYGDILYGIENCDDPDYGNGYRYINRIARFQGWNALRRWMETVDVAALPQTAP</sequence>
<dbReference type="EMBL" id="CAAHFH010000002">
    <property type="protein sequence ID" value="VGO21143.1"/>
    <property type="molecule type" value="Genomic_DNA"/>
</dbReference>
<accession>A0A6C2UMJ0</accession>